<dbReference type="PIRSF" id="PIRSF000538">
    <property type="entry name" value="GlpK"/>
    <property type="match status" value="1"/>
</dbReference>
<evidence type="ECO:0000256" key="2">
    <source>
        <dbReference type="ARBA" id="ARBA00022679"/>
    </source>
</evidence>
<dbReference type="Pfam" id="PF02782">
    <property type="entry name" value="FGGY_C"/>
    <property type="match status" value="1"/>
</dbReference>
<comment type="caution">
    <text evidence="7">The sequence shown here is derived from an EMBL/GenBank/DDBJ whole genome shotgun (WGS) entry which is preliminary data.</text>
</comment>
<dbReference type="RefSeq" id="WP_380971472.1">
    <property type="nucleotide sequence ID" value="NZ_JBHTEF010000001.1"/>
</dbReference>
<accession>A0ABW2SKP0</accession>
<dbReference type="InterPro" id="IPR018484">
    <property type="entry name" value="FGGY_N"/>
</dbReference>
<dbReference type="InterPro" id="IPR043129">
    <property type="entry name" value="ATPase_NBD"/>
</dbReference>
<dbReference type="PROSITE" id="PS00445">
    <property type="entry name" value="FGGY_KINASES_2"/>
    <property type="match status" value="1"/>
</dbReference>
<keyword evidence="3 4" id="KW-0418">Kinase</keyword>
<evidence type="ECO:0000313" key="8">
    <source>
        <dbReference type="Proteomes" id="UP001596527"/>
    </source>
</evidence>
<proteinExistence type="inferred from homology"/>
<name>A0ABW2SKP0_9ACTO</name>
<evidence type="ECO:0000256" key="4">
    <source>
        <dbReference type="RuleBase" id="RU003733"/>
    </source>
</evidence>
<feature type="domain" description="Carbohydrate kinase FGGY C-terminal" evidence="6">
    <location>
        <begin position="319"/>
        <end position="445"/>
    </location>
</feature>
<evidence type="ECO:0000313" key="7">
    <source>
        <dbReference type="EMBL" id="MFC7579908.1"/>
    </source>
</evidence>
<keyword evidence="2 4" id="KW-0808">Transferase</keyword>
<evidence type="ECO:0000259" key="6">
    <source>
        <dbReference type="Pfam" id="PF02782"/>
    </source>
</evidence>
<feature type="domain" description="Carbohydrate kinase FGGY N-terminal" evidence="5">
    <location>
        <begin position="7"/>
        <end position="250"/>
    </location>
</feature>
<sequence>MREQTVVIGIDGGTTAVKAIAFGLDGTTLASASHGVPVCYGRGGHAEQDMEAVWQAVASCLRSVTSALEGAVIAGVGVTAQGDGAWMVDHEGTPVGPAATWLDSRAAGVVSGWVSGPEAEAIRRTTGTTVFPGLFPALWAELRRTSPDVTARAAHQLACKDWIRLCLTGEYATDYTDASRTLLDIVGLSGYSEELAHVLGEEECLGLLAPIHHADRSGGTVTAEAAAATGLPPGIPVATGMIDVSACGVGLGAVADGQGWTIVGTTDVVGVLRPSAGDRATDLSMVVATGRGRQVLEFLAPMTGAPNLDWARSVLGLGERPWNEVDALARQHPAGSGGVLFLPYGAPGGERAPFLDMNASSSWLGMSIETVPGQLIRAAYEGVAFALHECQQLLGQDGDVVVSGGAFHSDILCEILANVTGRRVLRSEASEAGARGAATEALVAAGLAPDEPAAIEMLQQERQAFEPDPDEHAAYQDIYAAFVSIRDAQRPTWPGLRMLRDRADHREGK</sequence>
<evidence type="ECO:0000259" key="5">
    <source>
        <dbReference type="Pfam" id="PF00370"/>
    </source>
</evidence>
<dbReference type="InterPro" id="IPR000577">
    <property type="entry name" value="Carb_kinase_FGGY"/>
</dbReference>
<dbReference type="PANTHER" id="PTHR43095:SF3">
    <property type="entry name" value="L-XYLULOSE_3-KETO-L-GULONATE KINASE"/>
    <property type="match status" value="1"/>
</dbReference>
<dbReference type="SUPFAM" id="SSF53067">
    <property type="entry name" value="Actin-like ATPase domain"/>
    <property type="match status" value="2"/>
</dbReference>
<comment type="similarity">
    <text evidence="1 4">Belongs to the FGGY kinase family.</text>
</comment>
<dbReference type="Gene3D" id="3.30.420.40">
    <property type="match status" value="2"/>
</dbReference>
<dbReference type="InterPro" id="IPR050406">
    <property type="entry name" value="FGGY_Carb_Kinase"/>
</dbReference>
<dbReference type="PANTHER" id="PTHR43095">
    <property type="entry name" value="SUGAR KINASE"/>
    <property type="match status" value="1"/>
</dbReference>
<dbReference type="InterPro" id="IPR018483">
    <property type="entry name" value="Carb_kinase_FGGY_CS"/>
</dbReference>
<evidence type="ECO:0000256" key="1">
    <source>
        <dbReference type="ARBA" id="ARBA00009156"/>
    </source>
</evidence>
<organism evidence="7 8">
    <name type="scientific">Schaalia naturae</name>
    <dbReference type="NCBI Taxonomy" id="635203"/>
    <lineage>
        <taxon>Bacteria</taxon>
        <taxon>Bacillati</taxon>
        <taxon>Actinomycetota</taxon>
        <taxon>Actinomycetes</taxon>
        <taxon>Actinomycetales</taxon>
        <taxon>Actinomycetaceae</taxon>
        <taxon>Schaalia</taxon>
    </lineage>
</organism>
<dbReference type="Pfam" id="PF00370">
    <property type="entry name" value="FGGY_N"/>
    <property type="match status" value="1"/>
</dbReference>
<dbReference type="InterPro" id="IPR018485">
    <property type="entry name" value="FGGY_C"/>
</dbReference>
<reference evidence="8" key="1">
    <citation type="journal article" date="2019" name="Int. J. Syst. Evol. Microbiol.">
        <title>The Global Catalogue of Microorganisms (GCM) 10K type strain sequencing project: providing services to taxonomists for standard genome sequencing and annotation.</title>
        <authorList>
            <consortium name="The Broad Institute Genomics Platform"/>
            <consortium name="The Broad Institute Genome Sequencing Center for Infectious Disease"/>
            <person name="Wu L."/>
            <person name="Ma J."/>
        </authorList>
    </citation>
    <scope>NUCLEOTIDE SEQUENCE [LARGE SCALE GENOMIC DNA]</scope>
    <source>
        <strain evidence="8">CCUG 56698</strain>
    </source>
</reference>
<dbReference type="GO" id="GO:0016301">
    <property type="term" value="F:kinase activity"/>
    <property type="evidence" value="ECO:0007669"/>
    <property type="project" value="UniProtKB-KW"/>
</dbReference>
<dbReference type="Proteomes" id="UP001596527">
    <property type="component" value="Unassembled WGS sequence"/>
</dbReference>
<evidence type="ECO:0000256" key="3">
    <source>
        <dbReference type="ARBA" id="ARBA00022777"/>
    </source>
</evidence>
<keyword evidence="8" id="KW-1185">Reference proteome</keyword>
<gene>
    <name evidence="7" type="ORF">ACFQWG_01535</name>
</gene>
<protein>
    <submittedName>
        <fullName evidence="7">FGGY family carbohydrate kinase</fullName>
    </submittedName>
</protein>
<dbReference type="EMBL" id="JBHTEF010000001">
    <property type="protein sequence ID" value="MFC7579908.1"/>
    <property type="molecule type" value="Genomic_DNA"/>
</dbReference>